<dbReference type="EMBL" id="PJMU01000002">
    <property type="protein sequence ID" value="PKV66322.1"/>
    <property type="molecule type" value="Genomic_DNA"/>
</dbReference>
<comment type="caution">
    <text evidence="2">The sequence shown here is derived from an EMBL/GenBank/DDBJ whole genome shotgun (WGS) entry which is preliminary data.</text>
</comment>
<accession>A0A2N3UAF7</accession>
<dbReference type="InterPro" id="IPR025059">
    <property type="entry name" value="DUF3997"/>
</dbReference>
<keyword evidence="3" id="KW-1185">Reference proteome</keyword>
<sequence length="144" mass="16613">MKLTFYSLLLLIILVTNACSEGSAVDLGNGYRFDYDPVISSDDAIFGPDENVYAVDGHVTAYNFDSVFIVVEQKPRHVILKDVYLNSDITYLKEEKIFDQSTLRHYWIVDKIKDSRYGPFTEEEYLQKREELGISLELKQVSVE</sequence>
<feature type="signal peptide" evidence="1">
    <location>
        <begin position="1"/>
        <end position="18"/>
    </location>
</feature>
<dbReference type="Proteomes" id="UP000233782">
    <property type="component" value="Unassembled WGS sequence"/>
</dbReference>
<dbReference type="AlphaFoldDB" id="A0A2N3UAF7"/>
<proteinExistence type="predicted"/>
<organism evidence="2 3">
    <name type="scientific">Pontibacter ramchanderi</name>
    <dbReference type="NCBI Taxonomy" id="1179743"/>
    <lineage>
        <taxon>Bacteria</taxon>
        <taxon>Pseudomonadati</taxon>
        <taxon>Bacteroidota</taxon>
        <taxon>Cytophagia</taxon>
        <taxon>Cytophagales</taxon>
        <taxon>Hymenobacteraceae</taxon>
        <taxon>Pontibacter</taxon>
    </lineage>
</organism>
<protein>
    <submittedName>
        <fullName evidence="2">Uncharacterized protein DUF3997</fullName>
    </submittedName>
</protein>
<feature type="chain" id="PRO_5014885009" evidence="1">
    <location>
        <begin position="19"/>
        <end position="144"/>
    </location>
</feature>
<name>A0A2N3UAF7_9BACT</name>
<dbReference type="Pfam" id="PF13162">
    <property type="entry name" value="DUF3997"/>
    <property type="match status" value="1"/>
</dbReference>
<reference evidence="2 3" key="1">
    <citation type="submission" date="2017-12" db="EMBL/GenBank/DDBJ databases">
        <title>Genomic Encyclopedia of Type Strains, Phase III (KMG-III): the genomes of soil and plant-associated and newly described type strains.</title>
        <authorList>
            <person name="Whitman W."/>
        </authorList>
    </citation>
    <scope>NUCLEOTIDE SEQUENCE [LARGE SCALE GENOMIC DNA]</scope>
    <source>
        <strain evidence="2 3">LP43</strain>
    </source>
</reference>
<evidence type="ECO:0000313" key="2">
    <source>
        <dbReference type="EMBL" id="PKV66322.1"/>
    </source>
</evidence>
<gene>
    <name evidence="2" type="ORF">BD749_1447</name>
</gene>
<evidence type="ECO:0000313" key="3">
    <source>
        <dbReference type="Proteomes" id="UP000233782"/>
    </source>
</evidence>
<dbReference type="OrthoDB" id="1077692at2"/>
<evidence type="ECO:0000256" key="1">
    <source>
        <dbReference type="SAM" id="SignalP"/>
    </source>
</evidence>
<dbReference type="RefSeq" id="WP_101443718.1">
    <property type="nucleotide sequence ID" value="NZ_PJMU01000002.1"/>
</dbReference>
<keyword evidence="1" id="KW-0732">Signal</keyword>